<sequence length="69" mass="7983">MADNVTDAEIQPAAARQRLRGKKPKLSNPQHKELRRMYDIDEYPNSNLAEMFSISRPTVCRRLSRKLVA</sequence>
<dbReference type="EMBL" id="JAESHT010000007">
    <property type="protein sequence ID" value="MBL3673810.1"/>
    <property type="molecule type" value="Genomic_DNA"/>
</dbReference>
<evidence type="ECO:0000313" key="3">
    <source>
        <dbReference type="Proteomes" id="UP000644749"/>
    </source>
</evidence>
<name>A0ABS1S6F6_9RHOB</name>
<dbReference type="Proteomes" id="UP000644749">
    <property type="component" value="Unassembled WGS sequence"/>
</dbReference>
<evidence type="ECO:0000313" key="2">
    <source>
        <dbReference type="EMBL" id="MBL3673810.1"/>
    </source>
</evidence>
<dbReference type="RefSeq" id="WP_191312202.1">
    <property type="nucleotide sequence ID" value="NZ_BNCL01000020.1"/>
</dbReference>
<comment type="caution">
    <text evidence="2">The sequence shown here is derived from an EMBL/GenBank/DDBJ whole genome shotgun (WGS) entry which is preliminary data.</text>
</comment>
<keyword evidence="3" id="KW-1185">Reference proteome</keyword>
<accession>A0ABS1S6F6</accession>
<feature type="region of interest" description="Disordered" evidence="1">
    <location>
        <begin position="1"/>
        <end position="33"/>
    </location>
</feature>
<reference evidence="2 3" key="1">
    <citation type="submission" date="2021-01" db="EMBL/GenBank/DDBJ databases">
        <title>011410 draft genome.</title>
        <authorList>
            <person name="Lang L."/>
        </authorList>
    </citation>
    <scope>NUCLEOTIDE SEQUENCE [LARGE SCALE GENOMIC DNA]</scope>
    <source>
        <strain evidence="2 3">KCTC 42845</strain>
    </source>
</reference>
<protein>
    <submittedName>
        <fullName evidence="2">Hin recombinase</fullName>
    </submittedName>
</protein>
<gene>
    <name evidence="2" type="ORF">JL111_09955</name>
</gene>
<evidence type="ECO:0000256" key="1">
    <source>
        <dbReference type="SAM" id="MobiDB-lite"/>
    </source>
</evidence>
<proteinExistence type="predicted"/>
<organism evidence="2 3">
    <name type="scientific">Paracoccus aerius</name>
    <dbReference type="NCBI Taxonomy" id="1915382"/>
    <lineage>
        <taxon>Bacteria</taxon>
        <taxon>Pseudomonadati</taxon>
        <taxon>Pseudomonadota</taxon>
        <taxon>Alphaproteobacteria</taxon>
        <taxon>Rhodobacterales</taxon>
        <taxon>Paracoccaceae</taxon>
        <taxon>Paracoccus</taxon>
    </lineage>
</organism>